<dbReference type="Gene3D" id="1.10.260.40">
    <property type="entry name" value="lambda repressor-like DNA-binding domains"/>
    <property type="match status" value="1"/>
</dbReference>
<evidence type="ECO:0000259" key="3">
    <source>
        <dbReference type="PROSITE" id="PS50943"/>
    </source>
</evidence>
<dbReference type="InterPro" id="IPR025194">
    <property type="entry name" value="RodZ-like_C"/>
</dbReference>
<protein>
    <submittedName>
        <fullName evidence="4">RodZ domain-containing protein</fullName>
    </submittedName>
</protein>
<feature type="compositionally biased region" description="Low complexity" evidence="1">
    <location>
        <begin position="161"/>
        <end position="177"/>
    </location>
</feature>
<accession>A0ABV6JUT6</accession>
<dbReference type="InterPro" id="IPR010982">
    <property type="entry name" value="Lambda_DNA-bd_dom_sf"/>
</dbReference>
<keyword evidence="2" id="KW-1133">Transmembrane helix</keyword>
<feature type="domain" description="HTH cro/C1-type" evidence="3">
    <location>
        <begin position="13"/>
        <end position="73"/>
    </location>
</feature>
<dbReference type="RefSeq" id="WP_377045225.1">
    <property type="nucleotide sequence ID" value="NZ_JBHLUN010000009.1"/>
</dbReference>
<dbReference type="PROSITE" id="PS50943">
    <property type="entry name" value="HTH_CROC1"/>
    <property type="match status" value="1"/>
</dbReference>
<keyword evidence="5" id="KW-1185">Reference proteome</keyword>
<dbReference type="SMART" id="SM00530">
    <property type="entry name" value="HTH_XRE"/>
    <property type="match status" value="1"/>
</dbReference>
<feature type="region of interest" description="Disordered" evidence="1">
    <location>
        <begin position="134"/>
        <end position="287"/>
    </location>
</feature>
<comment type="caution">
    <text evidence="4">The sequence shown here is derived from an EMBL/GenBank/DDBJ whole genome shotgun (WGS) entry which is preliminary data.</text>
</comment>
<dbReference type="SUPFAM" id="SSF47413">
    <property type="entry name" value="lambda repressor-like DNA-binding domains"/>
    <property type="match status" value="1"/>
</dbReference>
<dbReference type="EMBL" id="JBHLUN010000009">
    <property type="protein sequence ID" value="MFC0409485.1"/>
    <property type="molecule type" value="Genomic_DNA"/>
</dbReference>
<dbReference type="Proteomes" id="UP001589865">
    <property type="component" value="Unassembled WGS sequence"/>
</dbReference>
<keyword evidence="2" id="KW-0812">Transmembrane</keyword>
<dbReference type="PANTHER" id="PTHR34475:SF1">
    <property type="entry name" value="CYTOSKELETON PROTEIN RODZ"/>
    <property type="match status" value="1"/>
</dbReference>
<evidence type="ECO:0000256" key="2">
    <source>
        <dbReference type="SAM" id="Phobius"/>
    </source>
</evidence>
<organism evidence="4 5">
    <name type="scientific">Roseomonas elaeocarpi</name>
    <dbReference type="NCBI Taxonomy" id="907779"/>
    <lineage>
        <taxon>Bacteria</taxon>
        <taxon>Pseudomonadati</taxon>
        <taxon>Pseudomonadota</taxon>
        <taxon>Alphaproteobacteria</taxon>
        <taxon>Acetobacterales</taxon>
        <taxon>Roseomonadaceae</taxon>
        <taxon>Roseomonas</taxon>
    </lineage>
</organism>
<dbReference type="InterPro" id="IPR001387">
    <property type="entry name" value="Cro/C1-type_HTH"/>
</dbReference>
<dbReference type="Pfam" id="PF13464">
    <property type="entry name" value="RodZ_C"/>
    <property type="match status" value="1"/>
</dbReference>
<dbReference type="Pfam" id="PF13413">
    <property type="entry name" value="HTH_25"/>
    <property type="match status" value="1"/>
</dbReference>
<feature type="transmembrane region" description="Helical" evidence="2">
    <location>
        <begin position="101"/>
        <end position="122"/>
    </location>
</feature>
<evidence type="ECO:0000256" key="1">
    <source>
        <dbReference type="SAM" id="MobiDB-lite"/>
    </source>
</evidence>
<dbReference type="PANTHER" id="PTHR34475">
    <property type="match status" value="1"/>
</dbReference>
<evidence type="ECO:0000313" key="4">
    <source>
        <dbReference type="EMBL" id="MFC0409485.1"/>
    </source>
</evidence>
<proteinExistence type="predicted"/>
<reference evidence="4 5" key="1">
    <citation type="submission" date="2024-09" db="EMBL/GenBank/DDBJ databases">
        <authorList>
            <person name="Sun Q."/>
            <person name="Mori K."/>
        </authorList>
    </citation>
    <scope>NUCLEOTIDE SEQUENCE [LARGE SCALE GENOMIC DNA]</scope>
    <source>
        <strain evidence="4 5">TBRC 5777</strain>
    </source>
</reference>
<name>A0ABV6JUT6_9PROT</name>
<sequence>MISAEAARVGEELRASRLALGVSIEEMADHLRINRRYLAAIEEGRGDNLPAPAYALGFVRSYAQAMGLDAAELTRRFRDGVAPGAAARTDLVFPEPVPKRGVPAGAVILIGGVLAIGSYIAWWEWTGSNNRTVDEVQEPPARLETAQRDAAPVVPPSLGQTTPAPGAAGTPAAAVPPAGSPAPGPAGVPATGAGRGAVTPQPSPSATVAQPPAGTNPPQTPAGANLPQSTVAANAPQGRPTPGAPTQPAQGGAPAPVGPAPTAGTPAGPAAPAQTAAPAAPTTPAAPVQVEGQGRIVLRAAQGQGPGAEEGSWVQVRAKGSSRPLFSRVLRPGESYSVPMGEGMTLTTGKAEALEITVDGQASSALSGRTGVVRDLSLDPERLRASAPG</sequence>
<keyword evidence="2" id="KW-0472">Membrane</keyword>
<gene>
    <name evidence="4" type="ORF">ACFFGY_14620</name>
</gene>
<feature type="compositionally biased region" description="Low complexity" evidence="1">
    <location>
        <begin position="187"/>
        <end position="200"/>
    </location>
</feature>
<feature type="compositionally biased region" description="Low complexity" evidence="1">
    <location>
        <begin position="235"/>
        <end position="287"/>
    </location>
</feature>
<evidence type="ECO:0000313" key="5">
    <source>
        <dbReference type="Proteomes" id="UP001589865"/>
    </source>
</evidence>
<dbReference type="InterPro" id="IPR050400">
    <property type="entry name" value="Bact_Cytoskel_RodZ"/>
</dbReference>